<name>A0ABU9SVU6_9ALTE</name>
<gene>
    <name evidence="1" type="ORF">WNY77_11150</name>
</gene>
<organism evidence="1 2">
    <name type="scientific">Paraglaciecola mesophila</name>
    <dbReference type="NCBI Taxonomy" id="197222"/>
    <lineage>
        <taxon>Bacteria</taxon>
        <taxon>Pseudomonadati</taxon>
        <taxon>Pseudomonadota</taxon>
        <taxon>Gammaproteobacteria</taxon>
        <taxon>Alteromonadales</taxon>
        <taxon>Alteromonadaceae</taxon>
        <taxon>Paraglaciecola</taxon>
    </lineage>
</organism>
<evidence type="ECO:0000313" key="1">
    <source>
        <dbReference type="EMBL" id="MEM5497952.1"/>
    </source>
</evidence>
<dbReference type="RefSeq" id="WP_052013397.1">
    <property type="nucleotide sequence ID" value="NZ_JBBMQS010000006.1"/>
</dbReference>
<evidence type="ECO:0000313" key="2">
    <source>
        <dbReference type="Proteomes" id="UP001461163"/>
    </source>
</evidence>
<reference evidence="1 2" key="1">
    <citation type="submission" date="2024-03" db="EMBL/GenBank/DDBJ databases">
        <title>Community enrichment and isolation of bacterial strains for fucoidan degradation.</title>
        <authorList>
            <person name="Sichert A."/>
        </authorList>
    </citation>
    <scope>NUCLEOTIDE SEQUENCE [LARGE SCALE GENOMIC DNA]</scope>
    <source>
        <strain evidence="1 2">AS12</strain>
    </source>
</reference>
<sequence length="153" mass="16901">MKFIVLVFLIVIYFLGAAKTHAAMEVNVPLSFGTFAIPNNSSVSQLTISTNFRSYSTNHIHVIQPGQPGEYKLVEFPVYTRLFLNASLPQQSTVFVGETERFTLTNIELPDSVITDSNGEADLLVGATIESSGNGGRYLDTKYDLPLIFTINY</sequence>
<dbReference type="Proteomes" id="UP001461163">
    <property type="component" value="Unassembled WGS sequence"/>
</dbReference>
<proteinExistence type="predicted"/>
<keyword evidence="2" id="KW-1185">Reference proteome</keyword>
<comment type="caution">
    <text evidence="1">The sequence shown here is derived from an EMBL/GenBank/DDBJ whole genome shotgun (WGS) entry which is preliminary data.</text>
</comment>
<accession>A0ABU9SVU6</accession>
<dbReference type="EMBL" id="JBBMQS010000006">
    <property type="protein sequence ID" value="MEM5497952.1"/>
    <property type="molecule type" value="Genomic_DNA"/>
</dbReference>
<protein>
    <submittedName>
        <fullName evidence="1">DUF4402 domain-containing protein</fullName>
    </submittedName>
</protein>